<feature type="domain" description="Nuclear receptor" evidence="10">
    <location>
        <begin position="255"/>
        <end position="331"/>
    </location>
</feature>
<dbReference type="WBParaSite" id="TASK_0000570601-mRNA-1">
    <property type="protein sequence ID" value="TASK_0000570601-mRNA-1"/>
    <property type="gene ID" value="TASK_0000570601"/>
</dbReference>
<dbReference type="Pfam" id="PF00105">
    <property type="entry name" value="zf-C4"/>
    <property type="match status" value="2"/>
</dbReference>
<dbReference type="SUPFAM" id="SSF57716">
    <property type="entry name" value="Glucocorticoid receptor-like (DNA-binding domain)"/>
    <property type="match status" value="2"/>
</dbReference>
<evidence type="ECO:0000256" key="4">
    <source>
        <dbReference type="ARBA" id="ARBA00023015"/>
    </source>
</evidence>
<dbReference type="Proteomes" id="UP000282613">
    <property type="component" value="Unassembled WGS sequence"/>
</dbReference>
<dbReference type="PANTHER" id="PTHR24082:SF473">
    <property type="entry name" value="ECDYSONE-INDUCED PROTEIN 75B, ISOFORM B"/>
    <property type="match status" value="1"/>
</dbReference>
<evidence type="ECO:0000256" key="5">
    <source>
        <dbReference type="ARBA" id="ARBA00023125"/>
    </source>
</evidence>
<protein>
    <submittedName>
        <fullName evidence="13">Nuclear receptor domain-containing protein</fullName>
    </submittedName>
</protein>
<dbReference type="CDD" id="cd07179">
    <property type="entry name" value="2DBD_NR_DBD2"/>
    <property type="match status" value="1"/>
</dbReference>
<dbReference type="PROSITE" id="PS51030">
    <property type="entry name" value="NUCLEAR_REC_DBD_2"/>
    <property type="match status" value="2"/>
</dbReference>
<dbReference type="STRING" id="60517.A0A158R8M1"/>
<dbReference type="GO" id="GO:0004879">
    <property type="term" value="F:nuclear receptor activity"/>
    <property type="evidence" value="ECO:0007669"/>
    <property type="project" value="TreeGrafter"/>
</dbReference>
<dbReference type="PRINTS" id="PR00047">
    <property type="entry name" value="STROIDFINGER"/>
</dbReference>
<feature type="compositionally biased region" description="Low complexity" evidence="9">
    <location>
        <begin position="10"/>
        <end position="21"/>
    </location>
</feature>
<keyword evidence="6" id="KW-0804">Transcription</keyword>
<evidence type="ECO:0000313" key="11">
    <source>
        <dbReference type="EMBL" id="VDK35506.1"/>
    </source>
</evidence>
<name>A0A158R8M1_TAEAS</name>
<dbReference type="AlphaFoldDB" id="A0A158R8M1"/>
<feature type="compositionally biased region" description="Low complexity" evidence="9">
    <location>
        <begin position="369"/>
        <end position="387"/>
    </location>
</feature>
<dbReference type="Gene3D" id="1.10.565.10">
    <property type="entry name" value="Retinoid X Receptor"/>
    <property type="match status" value="1"/>
</dbReference>
<feature type="compositionally biased region" description="Polar residues" evidence="9">
    <location>
        <begin position="127"/>
        <end position="148"/>
    </location>
</feature>
<dbReference type="GO" id="GO:0009755">
    <property type="term" value="P:hormone-mediated signaling pathway"/>
    <property type="evidence" value="ECO:0007669"/>
    <property type="project" value="TreeGrafter"/>
</dbReference>
<feature type="region of interest" description="Disordered" evidence="9">
    <location>
        <begin position="355"/>
        <end position="387"/>
    </location>
</feature>
<keyword evidence="1" id="KW-0479">Metal-binding</keyword>
<dbReference type="PANTHER" id="PTHR24082">
    <property type="entry name" value="NUCLEAR HORMONE RECEPTOR"/>
    <property type="match status" value="1"/>
</dbReference>
<sequence>MAQTPTVTASSSSPHRNSSLSHFPPTSLDASNTGGLSAHWASGGLGVDEPDSSSTTLHPTYALLSAPTTLPNESSQFFHKFPDHQMTTSTPANTNNYFISMDAGGEYYSSQPPSSSSAFNQLPPPAEQSTQLTDLDSATKGPSRSTGGVSLPGFTSPESAFYQYQNRMEGQLCQICGELAAGFHHGAYVCEACKKFFMRHSLANGRSTTTCPSGGNCVIAKSSRGRCQQCRYKKCLEVGMSLKDMDAQGELDISNIPCRVCGGRSSGFHFGALTCEGCKGFFRRTEESASRLVCVGGKDNCTITPRSRNVCKACRFRRCLRAGMSKRGSRIGRQPNAVKFHCAIEIRQLKDSGQPLASDFGPLPRKHSSVPTLASSSASPTSSSQTTALVGGGVVELPQRRASAGACDMASYAGSMLPRRKASAPVKMETTAVPQMPSTSATVSASSSSSAAAAAATAAAAAAAVAGVVGTDEEILVDGLNWFNYGMRMAMEFMRLPATVPSSSPSTSTSSTISACPFYQQYFKSRFDMSTIEPSQADDGHRVWDHVMNHFHLHSQQVVQFAKLIPGTEKFPRYLNKPFFGFKGFNQMSLSARGHLVRASLYSEVLLMLSRDYDAAGDRYNFLDFSPAERDIVLRHFPVYNRVVEHLKISGRFFQQLNLTHTEFVYACAIGILRYYYILANPAYTDARKLLLLARHSLLATMRSQNESQELVDHKWSRLEAMSEMLSSMSKEYREIAQQLQRSRPDLRYPDLYVEMYEIGESAFAQHSLMTVSALTAQSTTDATNVTHFPSASTLIQQPAAMLPSISHGAPPSSTAHWSIASSSIKPEDSVWPIQDQWNDTTPSISSANPYQISNFLDSNRPPTQP</sequence>
<evidence type="ECO:0000256" key="9">
    <source>
        <dbReference type="SAM" id="MobiDB-lite"/>
    </source>
</evidence>
<keyword evidence="12" id="KW-1185">Reference proteome</keyword>
<dbReference type="GO" id="GO:0045944">
    <property type="term" value="P:positive regulation of transcription by RNA polymerase II"/>
    <property type="evidence" value="ECO:0007669"/>
    <property type="project" value="TreeGrafter"/>
</dbReference>
<gene>
    <name evidence="11" type="ORF">TASK_LOCUS5707</name>
</gene>
<keyword evidence="5" id="KW-0238">DNA-binding</keyword>
<keyword evidence="7" id="KW-0675">Receptor</keyword>
<evidence type="ECO:0000256" key="1">
    <source>
        <dbReference type="ARBA" id="ARBA00022723"/>
    </source>
</evidence>
<keyword evidence="4" id="KW-0805">Transcription regulation</keyword>
<dbReference type="GO" id="GO:0030154">
    <property type="term" value="P:cell differentiation"/>
    <property type="evidence" value="ECO:0007669"/>
    <property type="project" value="TreeGrafter"/>
</dbReference>
<evidence type="ECO:0000256" key="6">
    <source>
        <dbReference type="ARBA" id="ARBA00023163"/>
    </source>
</evidence>
<keyword evidence="8" id="KW-0539">Nucleus</keyword>
<accession>A0A158R8M1</accession>
<evidence type="ECO:0000313" key="13">
    <source>
        <dbReference type="WBParaSite" id="TASK_0000570601-mRNA-1"/>
    </source>
</evidence>
<dbReference type="GO" id="GO:0000122">
    <property type="term" value="P:negative regulation of transcription by RNA polymerase II"/>
    <property type="evidence" value="ECO:0007669"/>
    <property type="project" value="TreeGrafter"/>
</dbReference>
<dbReference type="Gene3D" id="3.30.50.10">
    <property type="entry name" value="Erythroid Transcription Factor GATA-1, subunit A"/>
    <property type="match status" value="2"/>
</dbReference>
<evidence type="ECO:0000256" key="2">
    <source>
        <dbReference type="ARBA" id="ARBA00022771"/>
    </source>
</evidence>
<evidence type="ECO:0000256" key="8">
    <source>
        <dbReference type="ARBA" id="ARBA00023242"/>
    </source>
</evidence>
<keyword evidence="2" id="KW-0863">Zinc-finger</keyword>
<dbReference type="SMART" id="SM00399">
    <property type="entry name" value="ZnF_C4"/>
    <property type="match status" value="2"/>
</dbReference>
<dbReference type="InterPro" id="IPR013088">
    <property type="entry name" value="Znf_NHR/GATA"/>
</dbReference>
<feature type="region of interest" description="Disordered" evidence="9">
    <location>
        <begin position="837"/>
        <end position="866"/>
    </location>
</feature>
<feature type="region of interest" description="Disordered" evidence="9">
    <location>
        <begin position="1"/>
        <end position="30"/>
    </location>
</feature>
<dbReference type="EMBL" id="UYRS01018436">
    <property type="protein sequence ID" value="VDK35506.1"/>
    <property type="molecule type" value="Genomic_DNA"/>
</dbReference>
<feature type="region of interest" description="Disordered" evidence="9">
    <location>
        <begin position="108"/>
        <end position="152"/>
    </location>
</feature>
<dbReference type="InterPro" id="IPR001628">
    <property type="entry name" value="Znf_hrmn_rcpt"/>
</dbReference>
<reference evidence="13" key="1">
    <citation type="submission" date="2016-04" db="UniProtKB">
        <authorList>
            <consortium name="WormBaseParasite"/>
        </authorList>
    </citation>
    <scope>IDENTIFICATION</scope>
</reference>
<evidence type="ECO:0000259" key="10">
    <source>
        <dbReference type="PROSITE" id="PS51030"/>
    </source>
</evidence>
<reference evidence="11 12" key="2">
    <citation type="submission" date="2018-11" db="EMBL/GenBank/DDBJ databases">
        <authorList>
            <consortium name="Pathogen Informatics"/>
        </authorList>
    </citation>
    <scope>NUCLEOTIDE SEQUENCE [LARGE SCALE GENOMIC DNA]</scope>
</reference>
<dbReference type="InterPro" id="IPR035500">
    <property type="entry name" value="NHR-like_dom_sf"/>
</dbReference>
<evidence type="ECO:0000256" key="3">
    <source>
        <dbReference type="ARBA" id="ARBA00022833"/>
    </source>
</evidence>
<feature type="domain" description="Nuclear receptor" evidence="10">
    <location>
        <begin position="170"/>
        <end position="247"/>
    </location>
</feature>
<dbReference type="GO" id="GO:0000978">
    <property type="term" value="F:RNA polymerase II cis-regulatory region sequence-specific DNA binding"/>
    <property type="evidence" value="ECO:0007669"/>
    <property type="project" value="TreeGrafter"/>
</dbReference>
<proteinExistence type="predicted"/>
<evidence type="ECO:0000256" key="7">
    <source>
        <dbReference type="ARBA" id="ARBA00023170"/>
    </source>
</evidence>
<dbReference type="SUPFAM" id="SSF48508">
    <property type="entry name" value="Nuclear receptor ligand-binding domain"/>
    <property type="match status" value="1"/>
</dbReference>
<evidence type="ECO:0000313" key="12">
    <source>
        <dbReference type="Proteomes" id="UP000282613"/>
    </source>
</evidence>
<dbReference type="InterPro" id="IPR050234">
    <property type="entry name" value="Nuclear_hormone_rcpt_NR1"/>
</dbReference>
<dbReference type="GO" id="GO:0008270">
    <property type="term" value="F:zinc ion binding"/>
    <property type="evidence" value="ECO:0007669"/>
    <property type="project" value="UniProtKB-KW"/>
</dbReference>
<organism evidence="13">
    <name type="scientific">Taenia asiatica</name>
    <name type="common">Asian tapeworm</name>
    <dbReference type="NCBI Taxonomy" id="60517"/>
    <lineage>
        <taxon>Eukaryota</taxon>
        <taxon>Metazoa</taxon>
        <taxon>Spiralia</taxon>
        <taxon>Lophotrochozoa</taxon>
        <taxon>Platyhelminthes</taxon>
        <taxon>Cestoda</taxon>
        <taxon>Eucestoda</taxon>
        <taxon>Cyclophyllidea</taxon>
        <taxon>Taeniidae</taxon>
        <taxon>Taenia</taxon>
    </lineage>
</organism>
<keyword evidence="3" id="KW-0862">Zinc</keyword>
<dbReference type="OrthoDB" id="5771769at2759"/>